<keyword evidence="3" id="KW-1185">Reference proteome</keyword>
<evidence type="ECO:0000259" key="1">
    <source>
        <dbReference type="Pfam" id="PF04909"/>
    </source>
</evidence>
<protein>
    <submittedName>
        <fullName evidence="2">TIM-barrel fold metal-dependent hydrolase</fullName>
    </submittedName>
</protein>
<dbReference type="RefSeq" id="WP_017404465.1">
    <property type="nucleotide sequence ID" value="NZ_JAVDWE010000001.1"/>
</dbReference>
<sequence length="263" mass="29156">MHVYGPADRYPVAATRAFDVPDALPARLRALHDTLGVERLVLVQPSGYGTDNRRHLEAVAELGRPARVIVALRAEVQDAELDRLHEAGVRGVRYNIGHAGAVPLAEMPALAARIARLGWHVQLHVMDDQGRAPLAEMEPTLRELPTDVVIDHMGSLRPGDGVGQPGFQALLRLVNTGRCWVKLSCGYRMSALPPPYEDMVPYVQALLAARPDRLVWASDWPHVSFKGEMPNTTDLLDQMLTWVPDGAQRHQILVRNPEQLYGF</sequence>
<dbReference type="PANTHER" id="PTHR35563:SF2">
    <property type="entry name" value="BARREL METAL-DEPENDENT HYDROLASE, PUTATIVE (AFU_ORTHOLOGUE AFUA_1G16240)-RELATED"/>
    <property type="match status" value="1"/>
</dbReference>
<dbReference type="PANTHER" id="PTHR35563">
    <property type="entry name" value="BARREL METAL-DEPENDENT HYDROLASE, PUTATIVE (AFU_ORTHOLOGUE AFUA_1G16240)-RELATED"/>
    <property type="match status" value="1"/>
</dbReference>
<organism evidence="2 3">
    <name type="scientific">Hydrogenophaga laconesensis</name>
    <dbReference type="NCBI Taxonomy" id="1805971"/>
    <lineage>
        <taxon>Bacteria</taxon>
        <taxon>Pseudomonadati</taxon>
        <taxon>Pseudomonadota</taxon>
        <taxon>Betaproteobacteria</taxon>
        <taxon>Burkholderiales</taxon>
        <taxon>Comamonadaceae</taxon>
        <taxon>Hydrogenophaga</taxon>
    </lineage>
</organism>
<evidence type="ECO:0000313" key="2">
    <source>
        <dbReference type="EMBL" id="MDR7092948.1"/>
    </source>
</evidence>
<dbReference type="SUPFAM" id="SSF51556">
    <property type="entry name" value="Metallo-dependent hydrolases"/>
    <property type="match status" value="1"/>
</dbReference>
<dbReference type="InterPro" id="IPR032466">
    <property type="entry name" value="Metal_Hydrolase"/>
</dbReference>
<dbReference type="Proteomes" id="UP001265550">
    <property type="component" value="Unassembled WGS sequence"/>
</dbReference>
<comment type="caution">
    <text evidence="2">The sequence shown here is derived from an EMBL/GenBank/DDBJ whole genome shotgun (WGS) entry which is preliminary data.</text>
</comment>
<evidence type="ECO:0000313" key="3">
    <source>
        <dbReference type="Proteomes" id="UP001265550"/>
    </source>
</evidence>
<dbReference type="InterPro" id="IPR052358">
    <property type="entry name" value="Aro_Compnd_Degr_Hydrolases"/>
</dbReference>
<reference evidence="2 3" key="1">
    <citation type="submission" date="2023-07" db="EMBL/GenBank/DDBJ databases">
        <title>Sorghum-associated microbial communities from plants grown in Nebraska, USA.</title>
        <authorList>
            <person name="Schachtman D."/>
        </authorList>
    </citation>
    <scope>NUCLEOTIDE SEQUENCE [LARGE SCALE GENOMIC DNA]</scope>
    <source>
        <strain evidence="2 3">BE240</strain>
    </source>
</reference>
<keyword evidence="2" id="KW-0378">Hydrolase</keyword>
<dbReference type="Gene3D" id="3.20.20.140">
    <property type="entry name" value="Metal-dependent hydrolases"/>
    <property type="match status" value="1"/>
</dbReference>
<name>A0ABU1V6I2_9BURK</name>
<dbReference type="Pfam" id="PF04909">
    <property type="entry name" value="Amidohydro_2"/>
    <property type="match status" value="1"/>
</dbReference>
<dbReference type="GO" id="GO:0016787">
    <property type="term" value="F:hydrolase activity"/>
    <property type="evidence" value="ECO:0007669"/>
    <property type="project" value="UniProtKB-KW"/>
</dbReference>
<proteinExistence type="predicted"/>
<dbReference type="EMBL" id="JAVDWE010000001">
    <property type="protein sequence ID" value="MDR7092948.1"/>
    <property type="molecule type" value="Genomic_DNA"/>
</dbReference>
<feature type="domain" description="Amidohydrolase-related" evidence="1">
    <location>
        <begin position="5"/>
        <end position="263"/>
    </location>
</feature>
<accession>A0ABU1V6I2</accession>
<dbReference type="InterPro" id="IPR006680">
    <property type="entry name" value="Amidohydro-rel"/>
</dbReference>
<gene>
    <name evidence="2" type="ORF">J2X09_000671</name>
</gene>